<reference evidence="1 2" key="1">
    <citation type="journal article" date="2009" name="Environ. Microbiol.">
        <title>Genome sequence of Desulfobacterium autotrophicum HRM2, a marine sulfate reducer oxidizing organic carbon completely to carbon dioxide.</title>
        <authorList>
            <person name="Strittmatter A.W."/>
            <person name="Liesegang H."/>
            <person name="Rabus R."/>
            <person name="Decker I."/>
            <person name="Amann J."/>
            <person name="Andres S."/>
            <person name="Henne A."/>
            <person name="Fricke W.F."/>
            <person name="Martinez-Arias R."/>
            <person name="Bartels D."/>
            <person name="Goesmann A."/>
            <person name="Krause L."/>
            <person name="Puehler A."/>
            <person name="Klenk H.P."/>
            <person name="Richter M."/>
            <person name="Schuler M."/>
            <person name="Gloeckner F.O."/>
            <person name="Meyerdierks A."/>
            <person name="Gottschalk G."/>
            <person name="Amann R."/>
        </authorList>
    </citation>
    <scope>NUCLEOTIDE SEQUENCE [LARGE SCALE GENOMIC DNA]</scope>
    <source>
        <strain evidence="2">ATCC 43914 / DSM 3382 / HRM2</strain>
    </source>
</reference>
<protein>
    <submittedName>
        <fullName evidence="1">Uncharacterized protein</fullName>
    </submittedName>
</protein>
<name>C0QHE9_DESAH</name>
<dbReference type="Proteomes" id="UP000000442">
    <property type="component" value="Chromosome"/>
</dbReference>
<sequence length="103" mass="10658">MGDILKAAFIFVAPDADPATHRQWVKTPKVHLLAIGVKDYAGAVDAARKIVAEDGVMAIELCGGFGARGTAMVSEAVGARIPVGVVRFDIHPGLGNASGDTLF</sequence>
<dbReference type="STRING" id="177437.HRM2_47590"/>
<gene>
    <name evidence="1" type="ordered locus">HRM2_47590</name>
</gene>
<evidence type="ECO:0000313" key="2">
    <source>
        <dbReference type="Proteomes" id="UP000000442"/>
    </source>
</evidence>
<dbReference type="InterPro" id="IPR045441">
    <property type="entry name" value="DUF6506"/>
</dbReference>
<organism evidence="1 2">
    <name type="scientific">Desulforapulum autotrophicum (strain ATCC 43914 / DSM 3382 / VKM B-1955 / HRM2)</name>
    <name type="common">Desulfobacterium autotrophicum</name>
    <dbReference type="NCBI Taxonomy" id="177437"/>
    <lineage>
        <taxon>Bacteria</taxon>
        <taxon>Pseudomonadati</taxon>
        <taxon>Thermodesulfobacteriota</taxon>
        <taxon>Desulfobacteria</taxon>
        <taxon>Desulfobacterales</taxon>
        <taxon>Desulfobacteraceae</taxon>
        <taxon>Desulforapulum</taxon>
    </lineage>
</organism>
<dbReference type="OrthoDB" id="8595161at2"/>
<evidence type="ECO:0000313" key="1">
    <source>
        <dbReference type="EMBL" id="ACN17808.1"/>
    </source>
</evidence>
<proteinExistence type="predicted"/>
<dbReference type="EMBL" id="CP001087">
    <property type="protein sequence ID" value="ACN17808.1"/>
    <property type="molecule type" value="Genomic_DNA"/>
</dbReference>
<dbReference type="RefSeq" id="WP_015906518.1">
    <property type="nucleotide sequence ID" value="NC_012108.1"/>
</dbReference>
<dbReference type="Pfam" id="PF20116">
    <property type="entry name" value="DUF6506"/>
    <property type="match status" value="1"/>
</dbReference>
<dbReference type="HOGENOM" id="CLU_148741_0_0_7"/>
<keyword evidence="2" id="KW-1185">Reference proteome</keyword>
<accession>C0QHE9</accession>
<dbReference type="KEGG" id="dat:HRM2_47590"/>
<dbReference type="AlphaFoldDB" id="C0QHE9"/>
<dbReference type="eggNOG" id="ENOG5032SVP">
    <property type="taxonomic scope" value="Bacteria"/>
</dbReference>